<proteinExistence type="predicted"/>
<dbReference type="Pfam" id="PF00903">
    <property type="entry name" value="Glyoxalase"/>
    <property type="match status" value="1"/>
</dbReference>
<dbReference type="Proteomes" id="UP001516662">
    <property type="component" value="Unassembled WGS sequence"/>
</dbReference>
<organism evidence="2 3">
    <name type="scientific">Litchfieldia luteola</name>
    <dbReference type="NCBI Taxonomy" id="682179"/>
    <lineage>
        <taxon>Bacteria</taxon>
        <taxon>Bacillati</taxon>
        <taxon>Bacillota</taxon>
        <taxon>Bacilli</taxon>
        <taxon>Bacillales</taxon>
        <taxon>Bacillaceae</taxon>
        <taxon>Litchfieldia</taxon>
    </lineage>
</organism>
<sequence length="129" mass="14319">MKAQIALITILTKDVPTMKNFYKDVLGFEIKSDMDNYVEFESEGARFAICNREIMTQVTGGHPSYQDEKNGQAFELAFPCDSPADVQKTFEEIVSKGATPVKAPSAMPWGQTTAFFADPDGNIHEIFSN</sequence>
<evidence type="ECO:0000313" key="2">
    <source>
        <dbReference type="EMBL" id="MBE4907636.1"/>
    </source>
</evidence>
<dbReference type="RefSeq" id="WP_193535126.1">
    <property type="nucleotide sequence ID" value="NZ_JADCLJ010000012.1"/>
</dbReference>
<dbReference type="EMBL" id="JADCLJ010000012">
    <property type="protein sequence ID" value="MBE4907636.1"/>
    <property type="molecule type" value="Genomic_DNA"/>
</dbReference>
<dbReference type="PANTHER" id="PTHR36503">
    <property type="entry name" value="BLR2520 PROTEIN"/>
    <property type="match status" value="1"/>
</dbReference>
<evidence type="ECO:0000259" key="1">
    <source>
        <dbReference type="PROSITE" id="PS51819"/>
    </source>
</evidence>
<accession>A0ABR9QGS4</accession>
<feature type="domain" description="VOC" evidence="1">
    <location>
        <begin position="4"/>
        <end position="129"/>
    </location>
</feature>
<dbReference type="Gene3D" id="3.10.180.10">
    <property type="entry name" value="2,3-Dihydroxybiphenyl 1,2-Dioxygenase, domain 1"/>
    <property type="match status" value="1"/>
</dbReference>
<dbReference type="InterPro" id="IPR029068">
    <property type="entry name" value="Glyas_Bleomycin-R_OHBP_Dase"/>
</dbReference>
<dbReference type="SUPFAM" id="SSF54593">
    <property type="entry name" value="Glyoxalase/Bleomycin resistance protein/Dihydroxybiphenyl dioxygenase"/>
    <property type="match status" value="1"/>
</dbReference>
<evidence type="ECO:0000313" key="3">
    <source>
        <dbReference type="Proteomes" id="UP001516662"/>
    </source>
</evidence>
<dbReference type="InterPro" id="IPR004360">
    <property type="entry name" value="Glyas_Fos-R_dOase_dom"/>
</dbReference>
<protein>
    <submittedName>
        <fullName evidence="2">VOC family protein</fullName>
    </submittedName>
</protein>
<comment type="caution">
    <text evidence="2">The sequence shown here is derived from an EMBL/GenBank/DDBJ whole genome shotgun (WGS) entry which is preliminary data.</text>
</comment>
<name>A0ABR9QGS4_9BACI</name>
<dbReference type="PANTHER" id="PTHR36503:SF3">
    <property type="entry name" value="BLR0126 PROTEIN"/>
    <property type="match status" value="1"/>
</dbReference>
<dbReference type="InterPro" id="IPR037523">
    <property type="entry name" value="VOC_core"/>
</dbReference>
<dbReference type="PROSITE" id="PS51819">
    <property type="entry name" value="VOC"/>
    <property type="match status" value="1"/>
</dbReference>
<gene>
    <name evidence="2" type="ORF">IMZ08_06170</name>
</gene>
<keyword evidence="3" id="KW-1185">Reference proteome</keyword>
<reference evidence="2 3" key="1">
    <citation type="submission" date="2020-10" db="EMBL/GenBank/DDBJ databases">
        <title>Bacillus sp. HD4P25, an endophyte from a halophyte.</title>
        <authorList>
            <person name="Sun J.-Q."/>
        </authorList>
    </citation>
    <scope>NUCLEOTIDE SEQUENCE [LARGE SCALE GENOMIC DNA]</scope>
    <source>
        <strain evidence="2 3">YIM 93174</strain>
    </source>
</reference>